<name>A0AAW9SPR3_9RHOB</name>
<dbReference type="Pfam" id="PF13505">
    <property type="entry name" value="OMP_b-brl"/>
    <property type="match status" value="1"/>
</dbReference>
<feature type="chain" id="PRO_5044027151" evidence="2">
    <location>
        <begin position="23"/>
        <end position="195"/>
    </location>
</feature>
<organism evidence="4 5">
    <name type="scientific">Ponticoccus litoralis</name>
    <dbReference type="NCBI Taxonomy" id="422297"/>
    <lineage>
        <taxon>Bacteria</taxon>
        <taxon>Pseudomonadati</taxon>
        <taxon>Pseudomonadota</taxon>
        <taxon>Alphaproteobacteria</taxon>
        <taxon>Rhodobacterales</taxon>
        <taxon>Roseobacteraceae</taxon>
        <taxon>Ponticoccus</taxon>
    </lineage>
</organism>
<gene>
    <name evidence="4" type="ORF">ABFB10_20300</name>
</gene>
<protein>
    <submittedName>
        <fullName evidence="4">Outer membrane beta-barrel protein</fullName>
    </submittedName>
</protein>
<feature type="domain" description="Outer membrane protein beta-barrel" evidence="3">
    <location>
        <begin position="40"/>
        <end position="195"/>
    </location>
</feature>
<evidence type="ECO:0000256" key="2">
    <source>
        <dbReference type="SAM" id="SignalP"/>
    </source>
</evidence>
<reference evidence="4 5" key="1">
    <citation type="submission" date="2024-05" db="EMBL/GenBank/DDBJ databases">
        <title>Genome sequence of Ponticoccus litoralis KCCM 90028.</title>
        <authorList>
            <person name="Kim J.M."/>
            <person name="Lee J.K."/>
            <person name="Choi B.J."/>
            <person name="Bayburt H."/>
            <person name="Baek J.H."/>
            <person name="Jeon C.O."/>
        </authorList>
    </citation>
    <scope>NUCLEOTIDE SEQUENCE [LARGE SCALE GENOMIC DNA]</scope>
    <source>
        <strain evidence="4 5">KCCM 90028</strain>
    </source>
</reference>
<accession>A0AAW9SPR3</accession>
<feature type="signal peptide" evidence="2">
    <location>
        <begin position="1"/>
        <end position="22"/>
    </location>
</feature>
<dbReference type="InterPro" id="IPR027385">
    <property type="entry name" value="Beta-barrel_OMP"/>
</dbReference>
<keyword evidence="5" id="KW-1185">Reference proteome</keyword>
<sequence>MKSSILALAALATGLGSTAAFAGSLDQGYVEPVPVAPAPAPVAVVPDSDWTGGYVGLSYGNLDSQIGGSSDNGGIYGIHGGYDYDFGNVVLGGELEYLGTGDDYSVGGVDVDSMTRAKARLGYDFGNTLVYATAGAANIDTSAGSDTDAVGGVGLDYKVTDNFTIGGEALAHSFNDVGGSDLDAQTFSLRGAFRF</sequence>
<dbReference type="Proteomes" id="UP001428774">
    <property type="component" value="Unassembled WGS sequence"/>
</dbReference>
<dbReference type="SUPFAM" id="SSF56925">
    <property type="entry name" value="OMPA-like"/>
    <property type="match status" value="1"/>
</dbReference>
<dbReference type="AlphaFoldDB" id="A0AAW9SPR3"/>
<proteinExistence type="predicted"/>
<comment type="caution">
    <text evidence="4">The sequence shown here is derived from an EMBL/GenBank/DDBJ whole genome shotgun (WGS) entry which is preliminary data.</text>
</comment>
<dbReference type="EMBL" id="JBDNCH010000002">
    <property type="protein sequence ID" value="MEN9062968.1"/>
    <property type="molecule type" value="Genomic_DNA"/>
</dbReference>
<keyword evidence="1 2" id="KW-0732">Signal</keyword>
<dbReference type="InterPro" id="IPR011250">
    <property type="entry name" value="OMP/PagP_B-barrel"/>
</dbReference>
<dbReference type="RefSeq" id="WP_347167894.1">
    <property type="nucleotide sequence ID" value="NZ_JBDNCH010000002.1"/>
</dbReference>
<evidence type="ECO:0000313" key="4">
    <source>
        <dbReference type="EMBL" id="MEN9062968.1"/>
    </source>
</evidence>
<evidence type="ECO:0000259" key="3">
    <source>
        <dbReference type="Pfam" id="PF13505"/>
    </source>
</evidence>
<evidence type="ECO:0000256" key="1">
    <source>
        <dbReference type="ARBA" id="ARBA00022729"/>
    </source>
</evidence>
<evidence type="ECO:0000313" key="5">
    <source>
        <dbReference type="Proteomes" id="UP001428774"/>
    </source>
</evidence>